<dbReference type="EMBL" id="JAAMFM010000019">
    <property type="protein sequence ID" value="NVM95710.1"/>
    <property type="molecule type" value="Genomic_DNA"/>
</dbReference>
<sequence>MTTQEAGSKSERAYAAIKEKILGGEYTPGYRLVLAKLAEDLGFSVVPVREAIRRLEAESFVTFERNVGATVAGIDPTEYLYTMQTLSIVEGAATALSAPLITPEDIARARAVNAAMRECLEHFDPVRFTALNLDFHSVLFENCPNPHILDLVHRGWNRLQALRSSTFSYVPGRARESVAEHEALLNLLEAGADAETVERAARAHRAATLHAYLARSTPDQRAHTPLTPTY</sequence>
<dbReference type="PROSITE" id="PS50949">
    <property type="entry name" value="HTH_GNTR"/>
    <property type="match status" value="1"/>
</dbReference>
<evidence type="ECO:0000256" key="2">
    <source>
        <dbReference type="ARBA" id="ARBA00023125"/>
    </source>
</evidence>
<dbReference type="Gene3D" id="1.20.120.530">
    <property type="entry name" value="GntR ligand-binding domain-like"/>
    <property type="match status" value="1"/>
</dbReference>
<dbReference type="SMART" id="SM00345">
    <property type="entry name" value="HTH_GNTR"/>
    <property type="match status" value="1"/>
</dbReference>
<organism evidence="5 6">
    <name type="scientific">Arthrobacter wenxiniae</name>
    <dbReference type="NCBI Taxonomy" id="2713570"/>
    <lineage>
        <taxon>Bacteria</taxon>
        <taxon>Bacillati</taxon>
        <taxon>Actinomycetota</taxon>
        <taxon>Actinomycetes</taxon>
        <taxon>Micrococcales</taxon>
        <taxon>Micrococcaceae</taxon>
        <taxon>Arthrobacter</taxon>
    </lineage>
</organism>
<accession>A0A7Y7LYR0</accession>
<dbReference type="Proteomes" id="UP000543556">
    <property type="component" value="Unassembled WGS sequence"/>
</dbReference>
<keyword evidence="3" id="KW-0804">Transcription</keyword>
<proteinExistence type="predicted"/>
<dbReference type="InterPro" id="IPR011711">
    <property type="entry name" value="GntR_C"/>
</dbReference>
<gene>
    <name evidence="5" type="ORF">G6034_12470</name>
</gene>
<dbReference type="PANTHER" id="PTHR43537:SF5">
    <property type="entry name" value="UXU OPERON TRANSCRIPTIONAL REGULATOR"/>
    <property type="match status" value="1"/>
</dbReference>
<evidence type="ECO:0000313" key="6">
    <source>
        <dbReference type="Proteomes" id="UP000543556"/>
    </source>
</evidence>
<dbReference type="Pfam" id="PF00392">
    <property type="entry name" value="GntR"/>
    <property type="match status" value="1"/>
</dbReference>
<protein>
    <submittedName>
        <fullName evidence="5">GntR family transcriptional regulator</fullName>
    </submittedName>
</protein>
<evidence type="ECO:0000259" key="4">
    <source>
        <dbReference type="PROSITE" id="PS50949"/>
    </source>
</evidence>
<dbReference type="PANTHER" id="PTHR43537">
    <property type="entry name" value="TRANSCRIPTIONAL REGULATOR, GNTR FAMILY"/>
    <property type="match status" value="1"/>
</dbReference>
<dbReference type="GO" id="GO:0003700">
    <property type="term" value="F:DNA-binding transcription factor activity"/>
    <property type="evidence" value="ECO:0007669"/>
    <property type="project" value="InterPro"/>
</dbReference>
<keyword evidence="1" id="KW-0805">Transcription regulation</keyword>
<keyword evidence="2" id="KW-0238">DNA-binding</keyword>
<dbReference type="InterPro" id="IPR000524">
    <property type="entry name" value="Tscrpt_reg_HTH_GntR"/>
</dbReference>
<dbReference type="InterPro" id="IPR036390">
    <property type="entry name" value="WH_DNA-bd_sf"/>
</dbReference>
<keyword evidence="6" id="KW-1185">Reference proteome</keyword>
<dbReference type="InterPro" id="IPR008920">
    <property type="entry name" value="TF_FadR/GntR_C"/>
</dbReference>
<dbReference type="Gene3D" id="1.10.10.10">
    <property type="entry name" value="Winged helix-like DNA-binding domain superfamily/Winged helix DNA-binding domain"/>
    <property type="match status" value="1"/>
</dbReference>
<dbReference type="SUPFAM" id="SSF46785">
    <property type="entry name" value="Winged helix' DNA-binding domain"/>
    <property type="match status" value="1"/>
</dbReference>
<dbReference type="CDD" id="cd07377">
    <property type="entry name" value="WHTH_GntR"/>
    <property type="match status" value="1"/>
</dbReference>
<dbReference type="SMART" id="SM00895">
    <property type="entry name" value="FCD"/>
    <property type="match status" value="1"/>
</dbReference>
<dbReference type="AlphaFoldDB" id="A0A7Y7LYR0"/>
<dbReference type="InterPro" id="IPR036388">
    <property type="entry name" value="WH-like_DNA-bd_sf"/>
</dbReference>
<dbReference type="RefSeq" id="WP_176635437.1">
    <property type="nucleotide sequence ID" value="NZ_JAAMFM010000019.1"/>
</dbReference>
<reference evidence="5 6" key="1">
    <citation type="submission" date="2020-02" db="EMBL/GenBank/DDBJ databases">
        <title>Genome sequence of strain AETb3-4.</title>
        <authorList>
            <person name="Gao J."/>
            <person name="Zhang X."/>
        </authorList>
    </citation>
    <scope>NUCLEOTIDE SEQUENCE [LARGE SCALE GENOMIC DNA]</scope>
    <source>
        <strain evidence="5 6">AETb3-4</strain>
    </source>
</reference>
<comment type="caution">
    <text evidence="5">The sequence shown here is derived from an EMBL/GenBank/DDBJ whole genome shotgun (WGS) entry which is preliminary data.</text>
</comment>
<dbReference type="Pfam" id="PF07729">
    <property type="entry name" value="FCD"/>
    <property type="match status" value="1"/>
</dbReference>
<evidence type="ECO:0000256" key="3">
    <source>
        <dbReference type="ARBA" id="ARBA00023163"/>
    </source>
</evidence>
<feature type="domain" description="HTH gntR-type" evidence="4">
    <location>
        <begin position="7"/>
        <end position="74"/>
    </location>
</feature>
<name>A0A7Y7LYR0_9MICC</name>
<evidence type="ECO:0000256" key="1">
    <source>
        <dbReference type="ARBA" id="ARBA00023015"/>
    </source>
</evidence>
<dbReference type="SUPFAM" id="SSF48008">
    <property type="entry name" value="GntR ligand-binding domain-like"/>
    <property type="match status" value="1"/>
</dbReference>
<evidence type="ECO:0000313" key="5">
    <source>
        <dbReference type="EMBL" id="NVM95710.1"/>
    </source>
</evidence>
<dbReference type="GO" id="GO:0003677">
    <property type="term" value="F:DNA binding"/>
    <property type="evidence" value="ECO:0007669"/>
    <property type="project" value="UniProtKB-KW"/>
</dbReference>